<dbReference type="EMBL" id="JACIBV010000001">
    <property type="protein sequence ID" value="MBB3727688.1"/>
    <property type="molecule type" value="Genomic_DNA"/>
</dbReference>
<accession>A0A7W5YB11</accession>
<comment type="caution">
    <text evidence="1">The sequence shown here is derived from an EMBL/GenBank/DDBJ whole genome shotgun (WGS) entry which is preliminary data.</text>
</comment>
<gene>
    <name evidence="1" type="ORF">FHR33_003548</name>
</gene>
<evidence type="ECO:0000313" key="2">
    <source>
        <dbReference type="Proteomes" id="UP000579945"/>
    </source>
</evidence>
<dbReference type="Proteomes" id="UP000579945">
    <property type="component" value="Unassembled WGS sequence"/>
</dbReference>
<proteinExistence type="predicted"/>
<evidence type="ECO:0000313" key="1">
    <source>
        <dbReference type="EMBL" id="MBB3727688.1"/>
    </source>
</evidence>
<sequence length="71" mass="7778">MPSTVVINTQITASWTELVTAAVRSGYSSSRPHHLSVKPCQETFDLLWVSLKPNAIMTAMGRNSQAMISQT</sequence>
<reference evidence="1 2" key="1">
    <citation type="submission" date="2020-08" db="EMBL/GenBank/DDBJ databases">
        <title>Sequencing the genomes of 1000 actinobacteria strains.</title>
        <authorList>
            <person name="Klenk H.-P."/>
        </authorList>
    </citation>
    <scope>NUCLEOTIDE SEQUENCE [LARGE SCALE GENOMIC DNA]</scope>
    <source>
        <strain evidence="1 2">DSM 44320</strain>
    </source>
</reference>
<name>A0A7W5YB11_9ACTN</name>
<protein>
    <submittedName>
        <fullName evidence="1">Uncharacterized protein</fullName>
    </submittedName>
</protein>
<dbReference type="AlphaFoldDB" id="A0A7W5YB11"/>
<keyword evidence="2" id="KW-1185">Reference proteome</keyword>
<organism evidence="1 2">
    <name type="scientific">Nonomuraea dietziae</name>
    <dbReference type="NCBI Taxonomy" id="65515"/>
    <lineage>
        <taxon>Bacteria</taxon>
        <taxon>Bacillati</taxon>
        <taxon>Actinomycetota</taxon>
        <taxon>Actinomycetes</taxon>
        <taxon>Streptosporangiales</taxon>
        <taxon>Streptosporangiaceae</taxon>
        <taxon>Nonomuraea</taxon>
    </lineage>
</organism>